<organism evidence="1">
    <name type="scientific">Spongospora subterranea</name>
    <dbReference type="NCBI Taxonomy" id="70186"/>
    <lineage>
        <taxon>Eukaryota</taxon>
        <taxon>Sar</taxon>
        <taxon>Rhizaria</taxon>
        <taxon>Endomyxa</taxon>
        <taxon>Phytomyxea</taxon>
        <taxon>Plasmodiophorida</taxon>
        <taxon>Plasmodiophoridae</taxon>
        <taxon>Spongospora</taxon>
    </lineage>
</organism>
<evidence type="ECO:0000313" key="1">
    <source>
        <dbReference type="EMBL" id="CRZ02250.1"/>
    </source>
</evidence>
<dbReference type="EMBL" id="HACM01001808">
    <property type="protein sequence ID" value="CRZ02250.1"/>
    <property type="molecule type" value="Transcribed_RNA"/>
</dbReference>
<reference evidence="1" key="1">
    <citation type="submission" date="2015-04" db="EMBL/GenBank/DDBJ databases">
        <title>The genome sequence of the plant pathogenic Rhizarian Plasmodiophora brassicae reveals insights in its biotrophic life cycle and the origin of chitin synthesis.</title>
        <authorList>
            <person name="Schwelm A."/>
            <person name="Fogelqvist J."/>
            <person name="Knaust A."/>
            <person name="Julke S."/>
            <person name="Lilja T."/>
            <person name="Dhandapani V."/>
            <person name="Bonilla-Rosso G."/>
            <person name="Karlsson M."/>
            <person name="Shevchenko A."/>
            <person name="Choi S.R."/>
            <person name="Kim H.G."/>
            <person name="Park J.Y."/>
            <person name="Lim Y.P."/>
            <person name="Ludwig-Muller J."/>
            <person name="Dixelius C."/>
        </authorList>
    </citation>
    <scope>NUCLEOTIDE SEQUENCE</scope>
    <source>
        <tissue evidence="1">Potato root galls</tissue>
    </source>
</reference>
<protein>
    <submittedName>
        <fullName evidence="1">Uncharacterized protein</fullName>
    </submittedName>
</protein>
<proteinExistence type="predicted"/>
<sequence>MYRESGARAMSASGISRDMQNYMNTVIGRDLMLLCGSIDVSNTGDSVRSAQACSNIMRARIDEYKRSSCKTSFDALSRCVSVNPSSPECKSAFDSMWSCVLPRLKASNSQDVTHTT</sequence>
<dbReference type="AlphaFoldDB" id="A0A0H5QJG1"/>
<name>A0A0H5QJG1_9EUKA</name>
<accession>A0A0H5QJG1</accession>